<name>A0A418X7K9_9BURK</name>
<evidence type="ECO:0000256" key="1">
    <source>
        <dbReference type="ARBA" id="ARBA00022723"/>
    </source>
</evidence>
<dbReference type="Pfam" id="PF14864">
    <property type="entry name" value="Alkyl_sulf_C"/>
    <property type="match status" value="1"/>
</dbReference>
<dbReference type="EMBL" id="QYUP01000195">
    <property type="protein sequence ID" value="RJG08353.1"/>
    <property type="molecule type" value="Genomic_DNA"/>
</dbReference>
<keyword evidence="1" id="KW-0479">Metal-binding</keyword>
<sequence>MTRDSIRAGATSPALKSILTMASLVIFGANALADNVPALQMQAKPASASTAARNAAVLQQLPFADREDYESVKRGLIAPYTEEIKAADGRLVWDMQAYHFLLADKSPDTVNPSLWRQAQLNANAGLFQVTDRIYQLRGFDLANMTIIEGNKGLIVIDPLMTMETARAALELYYRHRPKKPVVAVIYSHSHIDHFGGVRGVVDEADVKAGKVKIYAPAGFMAEAVSENVFAGTAMLRRGQYQGGSLLPRGEHGQVDTGIGKGTPLGGTVTLIAPTVLLARHHETHRIDGVDIEFQLTPGTEAPAEMNLYLPQLKALCMAENATHTMHNILTPRGALVRDAKAWGKYIDDSLVRYGDKAEVLFAQHNWPTWGGERIRTMLADQRDMYTFLNDRTLHLLNQGLTPMEIAEAMQKLPGGLENKWSTRGYYGTLSHNSRAVYQRYLGFYDANPANLNPLSPVEAGKHYVEALGGAAKILQLMRTAMDKGDYRWAAQLGNHLVFAEAENKEARAAQADALEQLGYQAESSLWRNIYLSGAAELRNGVQAQKGMRSTVDLVKALEPGMFFDFMAVRLDADKAVGHDMTLNWVFSDLKKPFALTLRNGVLTYREGSKHARADATVTMTKATLDRINLRQVDLPAAIKQGEIKIEGKGQKLGELMGMLATFSPSFNIVTP</sequence>
<comment type="caution">
    <text evidence="6">The sequence shown here is derived from an EMBL/GenBank/DDBJ whole genome shotgun (WGS) entry which is preliminary data.</text>
</comment>
<dbReference type="InterPro" id="IPR001279">
    <property type="entry name" value="Metallo-B-lactamas"/>
</dbReference>
<dbReference type="InterPro" id="IPR038536">
    <property type="entry name" value="Alkyl/aryl-sulf_dimr_sf"/>
</dbReference>
<evidence type="ECO:0000259" key="5">
    <source>
        <dbReference type="SMART" id="SM00849"/>
    </source>
</evidence>
<dbReference type="Pfam" id="PF14863">
    <property type="entry name" value="Alkyl_sulf_dimr"/>
    <property type="match status" value="1"/>
</dbReference>
<keyword evidence="3" id="KW-0862">Zinc</keyword>
<gene>
    <name evidence="6" type="ORF">D3872_24265</name>
</gene>
<dbReference type="CDD" id="cd07710">
    <property type="entry name" value="arylsulfatase_Sdsa1-like_MBL-fold"/>
    <property type="match status" value="1"/>
</dbReference>
<dbReference type="SUPFAM" id="SSF55718">
    <property type="entry name" value="SCP-like"/>
    <property type="match status" value="1"/>
</dbReference>
<reference evidence="6 7" key="1">
    <citation type="submission" date="2018-09" db="EMBL/GenBank/DDBJ databases">
        <authorList>
            <person name="Zhu H."/>
        </authorList>
    </citation>
    <scope>NUCLEOTIDE SEQUENCE [LARGE SCALE GENOMIC DNA]</scope>
    <source>
        <strain evidence="6 7">K1S02-61</strain>
    </source>
</reference>
<dbReference type="Gene3D" id="1.25.40.880">
    <property type="entry name" value="Alkyl sulfatase, dimerisation domain"/>
    <property type="match status" value="1"/>
</dbReference>
<dbReference type="PANTHER" id="PTHR43223:SF1">
    <property type="entry name" value="ALKYL_ARYL-SULFATASE BDS1"/>
    <property type="match status" value="1"/>
</dbReference>
<dbReference type="SUPFAM" id="SSF56281">
    <property type="entry name" value="Metallo-hydrolase/oxidoreductase"/>
    <property type="match status" value="1"/>
</dbReference>
<dbReference type="RefSeq" id="WP_119813171.1">
    <property type="nucleotide sequence ID" value="NZ_QYUP01000195.1"/>
</dbReference>
<dbReference type="AlphaFoldDB" id="A0A418X7K9"/>
<dbReference type="InterPro" id="IPR036866">
    <property type="entry name" value="RibonucZ/Hydroxyglut_hydro"/>
</dbReference>
<evidence type="ECO:0000313" key="6">
    <source>
        <dbReference type="EMBL" id="RJG08353.1"/>
    </source>
</evidence>
<evidence type="ECO:0000256" key="2">
    <source>
        <dbReference type="ARBA" id="ARBA00022801"/>
    </source>
</evidence>
<dbReference type="Gene3D" id="3.30.1050.10">
    <property type="entry name" value="SCP2 sterol-binding domain"/>
    <property type="match status" value="1"/>
</dbReference>
<evidence type="ECO:0000313" key="7">
    <source>
        <dbReference type="Proteomes" id="UP000284006"/>
    </source>
</evidence>
<dbReference type="GO" id="GO:0018909">
    <property type="term" value="P:dodecyl sulfate metabolic process"/>
    <property type="evidence" value="ECO:0007669"/>
    <property type="project" value="InterPro"/>
</dbReference>
<dbReference type="InterPro" id="IPR044097">
    <property type="entry name" value="Bds1/SdsA1_MBL-fold"/>
</dbReference>
<feature type="domain" description="Metallo-beta-lactamase" evidence="5">
    <location>
        <begin position="141"/>
        <end position="364"/>
    </location>
</feature>
<evidence type="ECO:0000256" key="3">
    <source>
        <dbReference type="ARBA" id="ARBA00022833"/>
    </source>
</evidence>
<keyword evidence="7" id="KW-1185">Reference proteome</keyword>
<keyword evidence="2 6" id="KW-0378">Hydrolase</keyword>
<dbReference type="Pfam" id="PF00753">
    <property type="entry name" value="Lactamase_B"/>
    <property type="match status" value="1"/>
</dbReference>
<evidence type="ECO:0000256" key="4">
    <source>
        <dbReference type="ARBA" id="ARBA00033751"/>
    </source>
</evidence>
<dbReference type="InterPro" id="IPR029228">
    <property type="entry name" value="Alkyl_sulf_dimr"/>
</dbReference>
<protein>
    <submittedName>
        <fullName evidence="6">MBL fold metallo-hydrolase</fullName>
    </submittedName>
</protein>
<dbReference type="Proteomes" id="UP000284006">
    <property type="component" value="Unassembled WGS sequence"/>
</dbReference>
<dbReference type="GO" id="GO:0018741">
    <property type="term" value="F:linear primary-alkylsulfatase activity"/>
    <property type="evidence" value="ECO:0007669"/>
    <property type="project" value="InterPro"/>
</dbReference>
<dbReference type="GO" id="GO:0046983">
    <property type="term" value="F:protein dimerization activity"/>
    <property type="evidence" value="ECO:0007669"/>
    <property type="project" value="InterPro"/>
</dbReference>
<dbReference type="InterPro" id="IPR029229">
    <property type="entry name" value="Alkyl_sulf_C"/>
</dbReference>
<dbReference type="OrthoDB" id="9815874at2"/>
<dbReference type="PANTHER" id="PTHR43223">
    <property type="entry name" value="ALKYL/ARYL-SULFATASE"/>
    <property type="match status" value="1"/>
</dbReference>
<dbReference type="InterPro" id="IPR052195">
    <property type="entry name" value="Bact_Alkyl/Aryl-Sulfatase"/>
</dbReference>
<dbReference type="InterPro" id="IPR036527">
    <property type="entry name" value="SCP2_sterol-bd_dom_sf"/>
</dbReference>
<proteinExistence type="inferred from homology"/>
<accession>A0A418X7K9</accession>
<organism evidence="6 7">
    <name type="scientific">Massilia cavernae</name>
    <dbReference type="NCBI Taxonomy" id="2320864"/>
    <lineage>
        <taxon>Bacteria</taxon>
        <taxon>Pseudomonadati</taxon>
        <taxon>Pseudomonadota</taxon>
        <taxon>Betaproteobacteria</taxon>
        <taxon>Burkholderiales</taxon>
        <taxon>Oxalobacteraceae</taxon>
        <taxon>Telluria group</taxon>
        <taxon>Massilia</taxon>
    </lineage>
</organism>
<dbReference type="FunFam" id="3.60.15.30:FF:000001">
    <property type="entry name" value="Alkyl/aryl-sulfatase BDS1"/>
    <property type="match status" value="1"/>
</dbReference>
<dbReference type="Gene3D" id="3.60.15.30">
    <property type="entry name" value="Metallo-beta-lactamase domain"/>
    <property type="match status" value="1"/>
</dbReference>
<dbReference type="SMART" id="SM00849">
    <property type="entry name" value="Lactamase_B"/>
    <property type="match status" value="1"/>
</dbReference>
<comment type="similarity">
    <text evidence="4">Belongs to the metallo-beta-lactamase superfamily. Type III sulfatase family.</text>
</comment>
<dbReference type="GO" id="GO:0046872">
    <property type="term" value="F:metal ion binding"/>
    <property type="evidence" value="ECO:0007669"/>
    <property type="project" value="UniProtKB-KW"/>
</dbReference>